<evidence type="ECO:0000256" key="1">
    <source>
        <dbReference type="SAM" id="SignalP"/>
    </source>
</evidence>
<feature type="chain" id="PRO_5035718422" evidence="1">
    <location>
        <begin position="23"/>
        <end position="129"/>
    </location>
</feature>
<protein>
    <submittedName>
        <fullName evidence="2">Uncharacterized protein</fullName>
    </submittedName>
</protein>
<organism evidence="2 3">
    <name type="scientific">Paragonimus skrjabini miyazakii</name>
    <dbReference type="NCBI Taxonomy" id="59628"/>
    <lineage>
        <taxon>Eukaryota</taxon>
        <taxon>Metazoa</taxon>
        <taxon>Spiralia</taxon>
        <taxon>Lophotrochozoa</taxon>
        <taxon>Platyhelminthes</taxon>
        <taxon>Trematoda</taxon>
        <taxon>Digenea</taxon>
        <taxon>Plagiorchiida</taxon>
        <taxon>Troglotremata</taxon>
        <taxon>Troglotrematidae</taxon>
        <taxon>Paragonimus</taxon>
    </lineage>
</organism>
<sequence length="129" mass="14525">MLRCCFLGLWIALSFFILVVQTVSFILANNESNINSFVLALQEFPSSEAAARDFCTIYQGTMVAPMCRNATEGFAVFVNCLNFKQLWISDGCATAPSSRRCCNICRDKLHMLDNHMHCEGCCEEFSRTN</sequence>
<evidence type="ECO:0000313" key="3">
    <source>
        <dbReference type="Proteomes" id="UP000822476"/>
    </source>
</evidence>
<evidence type="ECO:0000313" key="2">
    <source>
        <dbReference type="EMBL" id="KAF7257948.1"/>
    </source>
</evidence>
<reference evidence="2" key="1">
    <citation type="submission" date="2019-07" db="EMBL/GenBank/DDBJ databases">
        <title>Annotation for the trematode Paragonimus miyazaki's.</title>
        <authorList>
            <person name="Choi Y.-J."/>
        </authorList>
    </citation>
    <scope>NUCLEOTIDE SEQUENCE</scope>
    <source>
        <strain evidence="2">Japan</strain>
    </source>
</reference>
<dbReference type="OrthoDB" id="10489521at2759"/>
<dbReference type="EMBL" id="JTDE01002047">
    <property type="protein sequence ID" value="KAF7257948.1"/>
    <property type="molecule type" value="Genomic_DNA"/>
</dbReference>
<dbReference type="AlphaFoldDB" id="A0A8S9Z1T4"/>
<dbReference type="Proteomes" id="UP000822476">
    <property type="component" value="Unassembled WGS sequence"/>
</dbReference>
<name>A0A8S9Z1T4_9TREM</name>
<comment type="caution">
    <text evidence="2">The sequence shown here is derived from an EMBL/GenBank/DDBJ whole genome shotgun (WGS) entry which is preliminary data.</text>
</comment>
<keyword evidence="1" id="KW-0732">Signal</keyword>
<feature type="signal peptide" evidence="1">
    <location>
        <begin position="1"/>
        <end position="22"/>
    </location>
</feature>
<gene>
    <name evidence="2" type="ORF">EG68_05210</name>
</gene>
<proteinExistence type="predicted"/>
<keyword evidence="3" id="KW-1185">Reference proteome</keyword>
<accession>A0A8S9Z1T4</accession>